<dbReference type="SUPFAM" id="SSF53474">
    <property type="entry name" value="alpha/beta-Hydrolases"/>
    <property type="match status" value="1"/>
</dbReference>
<organism evidence="1 2">
    <name type="scientific">Helicobacter macacae MIT 99-5501</name>
    <dbReference type="NCBI Taxonomy" id="1357400"/>
    <lineage>
        <taxon>Bacteria</taxon>
        <taxon>Pseudomonadati</taxon>
        <taxon>Campylobacterota</taxon>
        <taxon>Epsilonproteobacteria</taxon>
        <taxon>Campylobacterales</taxon>
        <taxon>Helicobacteraceae</taxon>
        <taxon>Helicobacter</taxon>
    </lineage>
</organism>
<evidence type="ECO:0000313" key="1">
    <source>
        <dbReference type="EMBL" id="ETD23585.1"/>
    </source>
</evidence>
<name>V8C9A0_9HELI</name>
<accession>V8C9A0</accession>
<proteinExistence type="predicted"/>
<evidence type="ECO:0000313" key="2">
    <source>
        <dbReference type="Proteomes" id="UP000018731"/>
    </source>
</evidence>
<dbReference type="InterPro" id="IPR029058">
    <property type="entry name" value="AB_hydrolase_fold"/>
</dbReference>
<dbReference type="AlphaFoldDB" id="V8C9A0"/>
<comment type="caution">
    <text evidence="1">The sequence shown here is derived from an EMBL/GenBank/DDBJ whole genome shotgun (WGS) entry which is preliminary data.</text>
</comment>
<dbReference type="EMBL" id="AZJI01000005">
    <property type="protein sequence ID" value="ETD23585.1"/>
    <property type="molecule type" value="Genomic_DNA"/>
</dbReference>
<dbReference type="eggNOG" id="COG3545">
    <property type="taxonomic scope" value="Bacteria"/>
</dbReference>
<reference evidence="1 2" key="1">
    <citation type="journal article" date="2014" name="Genome Announc.">
        <title>Draft genome sequences of six enterohepatic helicobacter species isolated from humans and one from rhesus macaques.</title>
        <authorList>
            <person name="Shen Z."/>
            <person name="Sheh A."/>
            <person name="Young S.K."/>
            <person name="Abouelliel A."/>
            <person name="Ward D.V."/>
            <person name="Earl A.M."/>
            <person name="Fox J.G."/>
        </authorList>
    </citation>
    <scope>NUCLEOTIDE SEQUENCE [LARGE SCALE GENOMIC DNA]</scope>
    <source>
        <strain evidence="1 2">MIT 99-5501</strain>
    </source>
</reference>
<dbReference type="PANTHER" id="PTHR15394:SF3">
    <property type="entry name" value="SERINE HYDROLASE RBBP9"/>
    <property type="match status" value="1"/>
</dbReference>
<dbReference type="HOGENOM" id="CLU_088863_3_0_7"/>
<dbReference type="Pfam" id="PF06821">
    <property type="entry name" value="Ser_hydrolase"/>
    <property type="match status" value="1"/>
</dbReference>
<dbReference type="RefSeq" id="WP_023928132.1">
    <property type="nucleotide sequence ID" value="NZ_KI669454.1"/>
</dbReference>
<protein>
    <recommendedName>
        <fullName evidence="3">Serine hydrolase family protein</fullName>
    </recommendedName>
</protein>
<dbReference type="GO" id="GO:0016787">
    <property type="term" value="F:hydrolase activity"/>
    <property type="evidence" value="ECO:0007669"/>
    <property type="project" value="InterPro"/>
</dbReference>
<dbReference type="PANTHER" id="PTHR15394">
    <property type="entry name" value="SERINE HYDROLASE RBBP9"/>
    <property type="match status" value="1"/>
</dbReference>
<keyword evidence="2" id="KW-1185">Reference proteome</keyword>
<gene>
    <name evidence="1" type="ORF">HMPREF2086_01390</name>
</gene>
<dbReference type="Gene3D" id="3.40.50.1820">
    <property type="entry name" value="alpha/beta hydrolase"/>
    <property type="match status" value="1"/>
</dbReference>
<dbReference type="OrthoDB" id="9804993at2"/>
<evidence type="ECO:0008006" key="3">
    <source>
        <dbReference type="Google" id="ProtNLM"/>
    </source>
</evidence>
<dbReference type="STRING" id="1357400.HMPREF2086_01390"/>
<dbReference type="Proteomes" id="UP000018731">
    <property type="component" value="Unassembled WGS sequence"/>
</dbReference>
<dbReference type="InterPro" id="IPR010662">
    <property type="entry name" value="RBBP9/YdeN"/>
</dbReference>
<sequence length="194" mass="21730">MKSAENQQKRVFIIHGFDAHPRKHWFVWLRKKVENLGARAEILAMPNPQMPTLTQWLECIKDNVGVADTNTFFVAHSLGTITTLRYVQTLKKDSQKLGGILLVSGFCAPLPSLPQLDSFTNGELEYGSIISTARSRIIIAAKDDEIVPCELSQNLAQNIEATFVCEPKGGHFMQSDGFDTFELGFSLLRMQLEC</sequence>
<dbReference type="PATRIC" id="fig|1357400.3.peg.1861"/>